<evidence type="ECO:0000313" key="2">
    <source>
        <dbReference type="EnsemblPlants" id="OMERI04G09980.1"/>
    </source>
</evidence>
<feature type="compositionally biased region" description="Basic and acidic residues" evidence="1">
    <location>
        <begin position="62"/>
        <end position="79"/>
    </location>
</feature>
<dbReference type="HOGENOM" id="CLU_1317266_0_0_1"/>
<proteinExistence type="predicted"/>
<feature type="region of interest" description="Disordered" evidence="1">
    <location>
        <begin position="48"/>
        <end position="80"/>
    </location>
</feature>
<reference evidence="2" key="2">
    <citation type="submission" date="2018-05" db="EMBL/GenBank/DDBJ databases">
        <title>OmerRS3 (Oryza meridionalis Reference Sequence Version 3).</title>
        <authorList>
            <person name="Zhang J."/>
            <person name="Kudrna D."/>
            <person name="Lee S."/>
            <person name="Talag J."/>
            <person name="Welchert J."/>
            <person name="Wing R.A."/>
        </authorList>
    </citation>
    <scope>NUCLEOTIDE SEQUENCE [LARGE SCALE GENOMIC DNA]</scope>
    <source>
        <strain evidence="2">cv. OR44</strain>
    </source>
</reference>
<dbReference type="AlphaFoldDB" id="A0A0E0DDL6"/>
<accession>A0A0E0DDL6</accession>
<sequence>MRRLVQLCTIYLIRAPPLSSLLHRRATGKPEARKRMGTLLAYVPVPPPRAGCAAPEPSPPLARREESKRDGDPGDDRVIPRHARLWSAPKIRHVRRAYGPLITNRAGKGLRMMCGPLLLAQNGEGGGLQTAQQLELGIGLRIKLGWSPCWRQGSHHCYQHNRVVELRRSPHQEEIIGAITVSLVGVEDSRPAQCGAHVNTEVARRLDAA</sequence>
<organism evidence="2">
    <name type="scientific">Oryza meridionalis</name>
    <dbReference type="NCBI Taxonomy" id="40149"/>
    <lineage>
        <taxon>Eukaryota</taxon>
        <taxon>Viridiplantae</taxon>
        <taxon>Streptophyta</taxon>
        <taxon>Embryophyta</taxon>
        <taxon>Tracheophyta</taxon>
        <taxon>Spermatophyta</taxon>
        <taxon>Magnoliopsida</taxon>
        <taxon>Liliopsida</taxon>
        <taxon>Poales</taxon>
        <taxon>Poaceae</taxon>
        <taxon>BOP clade</taxon>
        <taxon>Oryzoideae</taxon>
        <taxon>Oryzeae</taxon>
        <taxon>Oryzinae</taxon>
        <taxon>Oryza</taxon>
    </lineage>
</organism>
<protein>
    <submittedName>
        <fullName evidence="2">Uncharacterized protein</fullName>
    </submittedName>
</protein>
<dbReference type="Proteomes" id="UP000008021">
    <property type="component" value="Chromosome 4"/>
</dbReference>
<dbReference type="EnsemblPlants" id="OMERI04G09980.1">
    <property type="protein sequence ID" value="OMERI04G09980.1"/>
    <property type="gene ID" value="OMERI04G09980"/>
</dbReference>
<reference evidence="2" key="1">
    <citation type="submission" date="2015-04" db="UniProtKB">
        <authorList>
            <consortium name="EnsemblPlants"/>
        </authorList>
    </citation>
    <scope>IDENTIFICATION</scope>
</reference>
<evidence type="ECO:0000256" key="1">
    <source>
        <dbReference type="SAM" id="MobiDB-lite"/>
    </source>
</evidence>
<evidence type="ECO:0000313" key="3">
    <source>
        <dbReference type="Proteomes" id="UP000008021"/>
    </source>
</evidence>
<keyword evidence="3" id="KW-1185">Reference proteome</keyword>
<name>A0A0E0DDL6_9ORYZ</name>
<dbReference type="Gramene" id="OMERI04G09980.1">
    <property type="protein sequence ID" value="OMERI04G09980.1"/>
    <property type="gene ID" value="OMERI04G09980"/>
</dbReference>